<feature type="transmembrane region" description="Helical" evidence="1">
    <location>
        <begin position="66"/>
        <end position="83"/>
    </location>
</feature>
<dbReference type="AlphaFoldDB" id="A0A6C0AGC4"/>
<name>A0A6C0AGC4_9ZZZZ</name>
<organism evidence="2">
    <name type="scientific">viral metagenome</name>
    <dbReference type="NCBI Taxonomy" id="1070528"/>
    <lineage>
        <taxon>unclassified sequences</taxon>
        <taxon>metagenomes</taxon>
        <taxon>organismal metagenomes</taxon>
    </lineage>
</organism>
<accession>A0A6C0AGC4</accession>
<sequence>MNNNIMGNVEEDDWINHVHDDHVRQHAHNVYHGFATNYPTPFPSTSIEMSNIYSTNSYTSSSTSSIYSHNVILLCLIFIKALMNIF</sequence>
<keyword evidence="1" id="KW-0472">Membrane</keyword>
<keyword evidence="1" id="KW-0812">Transmembrane</keyword>
<dbReference type="EMBL" id="MN740606">
    <property type="protein sequence ID" value="QHS78857.1"/>
    <property type="molecule type" value="Genomic_DNA"/>
</dbReference>
<keyword evidence="1" id="KW-1133">Transmembrane helix</keyword>
<evidence type="ECO:0000256" key="1">
    <source>
        <dbReference type="SAM" id="Phobius"/>
    </source>
</evidence>
<reference evidence="2" key="1">
    <citation type="journal article" date="2020" name="Nature">
        <title>Giant virus diversity and host interactions through global metagenomics.</title>
        <authorList>
            <person name="Schulz F."/>
            <person name="Roux S."/>
            <person name="Paez-Espino D."/>
            <person name="Jungbluth S."/>
            <person name="Walsh D.A."/>
            <person name="Denef V.J."/>
            <person name="McMahon K.D."/>
            <person name="Konstantinidis K.T."/>
            <person name="Eloe-Fadrosh E.A."/>
            <person name="Kyrpides N.C."/>
            <person name="Woyke T."/>
        </authorList>
    </citation>
    <scope>NUCLEOTIDE SEQUENCE</scope>
    <source>
        <strain evidence="2">GVMAG-S-1024976-23</strain>
    </source>
</reference>
<evidence type="ECO:0000313" key="2">
    <source>
        <dbReference type="EMBL" id="QHS78857.1"/>
    </source>
</evidence>
<protein>
    <submittedName>
        <fullName evidence="2">Uncharacterized protein</fullName>
    </submittedName>
</protein>
<proteinExistence type="predicted"/>